<keyword evidence="3" id="KW-1185">Reference proteome</keyword>
<feature type="domain" description="RNase H type-1" evidence="1">
    <location>
        <begin position="44"/>
        <end position="177"/>
    </location>
</feature>
<dbReference type="PANTHER" id="PTHR48475:SF1">
    <property type="entry name" value="RNASE H TYPE-1 DOMAIN-CONTAINING PROTEIN"/>
    <property type="match status" value="1"/>
</dbReference>
<proteinExistence type="predicted"/>
<gene>
    <name evidence="4" type="primary">LOC110761406</name>
</gene>
<reference evidence="4" key="1">
    <citation type="submission" date="2025-08" db="UniProtKB">
        <authorList>
            <consortium name="RefSeq"/>
        </authorList>
    </citation>
    <scope>IDENTIFICATION</scope>
</reference>
<dbReference type="PANTHER" id="PTHR48475">
    <property type="entry name" value="RIBONUCLEASE H"/>
    <property type="match status" value="1"/>
</dbReference>
<evidence type="ECO:0000259" key="2">
    <source>
        <dbReference type="PROSITE" id="PS50994"/>
    </source>
</evidence>
<evidence type="ECO:0000259" key="1">
    <source>
        <dbReference type="PROSITE" id="PS50879"/>
    </source>
</evidence>
<dbReference type="GO" id="GO:0004523">
    <property type="term" value="F:RNA-DNA hybrid ribonuclease activity"/>
    <property type="evidence" value="ECO:0007669"/>
    <property type="project" value="InterPro"/>
</dbReference>
<dbReference type="PROSITE" id="PS50879">
    <property type="entry name" value="RNASE_H_1"/>
    <property type="match status" value="1"/>
</dbReference>
<dbReference type="KEGG" id="pavi:110761406"/>
<dbReference type="CDD" id="cd09279">
    <property type="entry name" value="RNase_HI_like"/>
    <property type="match status" value="1"/>
</dbReference>
<dbReference type="Proteomes" id="UP000515124">
    <property type="component" value="Unplaced"/>
</dbReference>
<dbReference type="InterPro" id="IPR041588">
    <property type="entry name" value="Integrase_H2C2"/>
</dbReference>
<dbReference type="Gene3D" id="1.10.340.70">
    <property type="match status" value="1"/>
</dbReference>
<feature type="domain" description="Integrase catalytic" evidence="2">
    <location>
        <begin position="336"/>
        <end position="498"/>
    </location>
</feature>
<organism evidence="3 4">
    <name type="scientific">Prunus avium</name>
    <name type="common">Cherry</name>
    <name type="synonym">Cerasus avium</name>
    <dbReference type="NCBI Taxonomy" id="42229"/>
    <lineage>
        <taxon>Eukaryota</taxon>
        <taxon>Viridiplantae</taxon>
        <taxon>Streptophyta</taxon>
        <taxon>Embryophyta</taxon>
        <taxon>Tracheophyta</taxon>
        <taxon>Spermatophyta</taxon>
        <taxon>Magnoliopsida</taxon>
        <taxon>eudicotyledons</taxon>
        <taxon>Gunneridae</taxon>
        <taxon>Pentapetalae</taxon>
        <taxon>rosids</taxon>
        <taxon>fabids</taxon>
        <taxon>Rosales</taxon>
        <taxon>Rosaceae</taxon>
        <taxon>Amygdaloideae</taxon>
        <taxon>Amygdaleae</taxon>
        <taxon>Prunus</taxon>
    </lineage>
</organism>
<accession>A0A6P5T0E5</accession>
<dbReference type="Gene3D" id="3.30.420.10">
    <property type="entry name" value="Ribonuclease H-like superfamily/Ribonuclease H"/>
    <property type="match status" value="2"/>
</dbReference>
<dbReference type="SUPFAM" id="SSF53098">
    <property type="entry name" value="Ribonuclease H-like"/>
    <property type="match status" value="2"/>
</dbReference>
<dbReference type="RefSeq" id="XP_021819566.1">
    <property type="nucleotide sequence ID" value="XM_021963874.1"/>
</dbReference>
<dbReference type="Pfam" id="PF00665">
    <property type="entry name" value="rve"/>
    <property type="match status" value="1"/>
</dbReference>
<dbReference type="InterPro" id="IPR001584">
    <property type="entry name" value="Integrase_cat-core"/>
</dbReference>
<evidence type="ECO:0000313" key="4">
    <source>
        <dbReference type="RefSeq" id="XP_021819566.1"/>
    </source>
</evidence>
<dbReference type="Pfam" id="PF13456">
    <property type="entry name" value="RVT_3"/>
    <property type="match status" value="1"/>
</dbReference>
<dbReference type="InterPro" id="IPR012337">
    <property type="entry name" value="RNaseH-like_sf"/>
</dbReference>
<dbReference type="AlphaFoldDB" id="A0A6P5T0E5"/>
<dbReference type="GO" id="GO:0003676">
    <property type="term" value="F:nucleic acid binding"/>
    <property type="evidence" value="ECO:0007669"/>
    <property type="project" value="InterPro"/>
</dbReference>
<dbReference type="InterPro" id="IPR002156">
    <property type="entry name" value="RNaseH_domain"/>
</dbReference>
<name>A0A6P5T0E5_PRUAV</name>
<dbReference type="PROSITE" id="PS50994">
    <property type="entry name" value="INTEGRASE"/>
    <property type="match status" value="1"/>
</dbReference>
<evidence type="ECO:0000313" key="3">
    <source>
        <dbReference type="Proteomes" id="UP000515124"/>
    </source>
</evidence>
<dbReference type="InterPro" id="IPR036397">
    <property type="entry name" value="RNaseH_sf"/>
</dbReference>
<dbReference type="GO" id="GO:0015074">
    <property type="term" value="P:DNA integration"/>
    <property type="evidence" value="ECO:0007669"/>
    <property type="project" value="InterPro"/>
</dbReference>
<dbReference type="GeneID" id="110761406"/>
<protein>
    <submittedName>
        <fullName evidence="4">Uncharacterized protein LOC110761406</fullName>
    </submittedName>
</protein>
<dbReference type="Pfam" id="PF17921">
    <property type="entry name" value="Integrase_H2C2"/>
    <property type="match status" value="1"/>
</dbReference>
<sequence>MDDGIVRIHLPICGSEVGTDFLAHHPAQGQEEGLEVEIGMARMGKNYWTMYSDGSSTEARSGAGVVIESPQGQRWQFAFQLDFKCTNNQAEYEALIIGIEILKEMKATRVLVYGDSQLVINQPTGEYQCTSKNLTMYYVAALNTADDFSRISFVHVPCAENHEANEMAQVASGVNIPDNDHGRVIRIERRTLPALAERGMTTQVSFAEITDKVNTAEADWRYPIVRYLRDPSSSHERTTHFRARCYLIYQNELYRKGSDGLLLLCPSAEDIKVIMTESHEGICGGHQSGVKMRWLVRRHGYYWPTILKDCIEYAKGCIKCQIYGPIQRVPTEALHPVTKPWRFRGWAVDIIGKIYPAASNQHAWILVAIDYFTKWVEAESYRSISSAQVVKFFEKHIVHRFGIPETITADNGLVFASAETWEYTEKMGIKLVHSTPYYPQSNGQAEASNKEIKGILEKMIEEKPRAWHDLLPEALWAFRVTKRSATGTSPYALTYGHDAIVPMELKVRSLRVTEQPGEERKDYAQAMAQESEDLEQSRLDAYNLMQAQKQIAARAYN</sequence>